<organism evidence="2 3">
    <name type="scientific">Streptosporangium longisporum</name>
    <dbReference type="NCBI Taxonomy" id="46187"/>
    <lineage>
        <taxon>Bacteria</taxon>
        <taxon>Bacillati</taxon>
        <taxon>Actinomycetota</taxon>
        <taxon>Actinomycetes</taxon>
        <taxon>Streptosporangiales</taxon>
        <taxon>Streptosporangiaceae</taxon>
        <taxon>Streptosporangium</taxon>
    </lineage>
</organism>
<reference evidence="3" key="1">
    <citation type="journal article" date="2019" name="Int. J. Syst. Evol. Microbiol.">
        <title>The Global Catalogue of Microorganisms (GCM) 10K type strain sequencing project: providing services to taxonomists for standard genome sequencing and annotation.</title>
        <authorList>
            <consortium name="The Broad Institute Genomics Platform"/>
            <consortium name="The Broad Institute Genome Sequencing Center for Infectious Disease"/>
            <person name="Wu L."/>
            <person name="Ma J."/>
        </authorList>
    </citation>
    <scope>NUCLEOTIDE SEQUENCE [LARGE SCALE GENOMIC DNA]</scope>
    <source>
        <strain evidence="3">JCM 3106</strain>
    </source>
</reference>
<keyword evidence="1" id="KW-0732">Signal</keyword>
<proteinExistence type="predicted"/>
<dbReference type="PROSITE" id="PS51257">
    <property type="entry name" value="PROKAR_LIPOPROTEIN"/>
    <property type="match status" value="1"/>
</dbReference>
<name>A0ABP6KF80_9ACTN</name>
<keyword evidence="3" id="KW-1185">Reference proteome</keyword>
<evidence type="ECO:0000256" key="1">
    <source>
        <dbReference type="SAM" id="SignalP"/>
    </source>
</evidence>
<evidence type="ECO:0008006" key="4">
    <source>
        <dbReference type="Google" id="ProtNLM"/>
    </source>
</evidence>
<protein>
    <recommendedName>
        <fullName evidence="4">Small secreted protein</fullName>
    </recommendedName>
</protein>
<sequence length="130" mass="12727">MFRALSSRRIAVAVAGAALISMTAACGGSANDEVCKNAAWSKSFTDFNTSVAGAAGDAGKINAATAKLGGDLKALAAKADGDVATALTDLGASFEAVKIDANDPAAAASAMEPLVSKIQEAGTKFAAACS</sequence>
<dbReference type="RefSeq" id="WP_344895185.1">
    <property type="nucleotide sequence ID" value="NZ_BAAAWD010000007.1"/>
</dbReference>
<dbReference type="Proteomes" id="UP001499930">
    <property type="component" value="Unassembled WGS sequence"/>
</dbReference>
<gene>
    <name evidence="2" type="ORF">GCM10017559_32610</name>
</gene>
<evidence type="ECO:0000313" key="2">
    <source>
        <dbReference type="EMBL" id="GAA3007842.1"/>
    </source>
</evidence>
<feature type="signal peptide" evidence="1">
    <location>
        <begin position="1"/>
        <end position="26"/>
    </location>
</feature>
<comment type="caution">
    <text evidence="2">The sequence shown here is derived from an EMBL/GenBank/DDBJ whole genome shotgun (WGS) entry which is preliminary data.</text>
</comment>
<accession>A0ABP6KF80</accession>
<feature type="chain" id="PRO_5045986746" description="Small secreted protein" evidence="1">
    <location>
        <begin position="27"/>
        <end position="130"/>
    </location>
</feature>
<evidence type="ECO:0000313" key="3">
    <source>
        <dbReference type="Proteomes" id="UP001499930"/>
    </source>
</evidence>
<dbReference type="EMBL" id="BAAAWD010000007">
    <property type="protein sequence ID" value="GAA3007842.1"/>
    <property type="molecule type" value="Genomic_DNA"/>
</dbReference>